<dbReference type="OrthoDB" id="7858731at2"/>
<dbReference type="EMBL" id="FOLG01000004">
    <property type="protein sequence ID" value="SFC33200.1"/>
    <property type="molecule type" value="Genomic_DNA"/>
</dbReference>
<dbReference type="Proteomes" id="UP000198728">
    <property type="component" value="Unassembled WGS sequence"/>
</dbReference>
<keyword evidence="2" id="KW-1185">Reference proteome</keyword>
<accession>A0A1I1IJ13</accession>
<sequence>MAENHTIELSDTEFSALCDLGKKNGVTPEEQAALLIEEYFDTSSRDREMEVSVEFLRENADAVLELVAQGPVYVRAGNGRAFVIILKDTYDRLSCLIE</sequence>
<dbReference type="AlphaFoldDB" id="A0A1I1IJ13"/>
<dbReference type="RefSeq" id="WP_093360342.1">
    <property type="nucleotide sequence ID" value="NZ_FOLG01000004.1"/>
</dbReference>
<name>A0A1I1IJ13_9RHOB</name>
<gene>
    <name evidence="1" type="ORF">SAMN04488094_1042</name>
</gene>
<proteinExistence type="predicted"/>
<organism evidence="1 2">
    <name type="scientific">Tropicimonas isoalkanivorans</name>
    <dbReference type="NCBI Taxonomy" id="441112"/>
    <lineage>
        <taxon>Bacteria</taxon>
        <taxon>Pseudomonadati</taxon>
        <taxon>Pseudomonadota</taxon>
        <taxon>Alphaproteobacteria</taxon>
        <taxon>Rhodobacterales</taxon>
        <taxon>Roseobacteraceae</taxon>
        <taxon>Tropicimonas</taxon>
    </lineage>
</organism>
<reference evidence="1 2" key="1">
    <citation type="submission" date="2016-10" db="EMBL/GenBank/DDBJ databases">
        <authorList>
            <person name="de Groot N.N."/>
        </authorList>
    </citation>
    <scope>NUCLEOTIDE SEQUENCE [LARGE SCALE GENOMIC DNA]</scope>
    <source>
        <strain evidence="1 2">DSM 19548</strain>
    </source>
</reference>
<protein>
    <submittedName>
        <fullName evidence="1">Uncharacterized protein</fullName>
    </submittedName>
</protein>
<evidence type="ECO:0000313" key="1">
    <source>
        <dbReference type="EMBL" id="SFC33200.1"/>
    </source>
</evidence>
<evidence type="ECO:0000313" key="2">
    <source>
        <dbReference type="Proteomes" id="UP000198728"/>
    </source>
</evidence>